<organism evidence="4 5">
    <name type="scientific">Callorhinchus milii</name>
    <name type="common">Ghost shark</name>
    <dbReference type="NCBI Taxonomy" id="7868"/>
    <lineage>
        <taxon>Eukaryota</taxon>
        <taxon>Metazoa</taxon>
        <taxon>Chordata</taxon>
        <taxon>Craniata</taxon>
        <taxon>Vertebrata</taxon>
        <taxon>Chondrichthyes</taxon>
        <taxon>Holocephali</taxon>
        <taxon>Chimaeriformes</taxon>
        <taxon>Callorhinchidae</taxon>
        <taxon>Callorhinchus</taxon>
    </lineage>
</organism>
<dbReference type="AlphaFoldDB" id="A0A4W3HQ26"/>
<dbReference type="Ensembl" id="ENSCMIT00000018567.1">
    <property type="protein sequence ID" value="ENSCMIP00000018221.1"/>
    <property type="gene ID" value="ENSCMIG00000008589.1"/>
</dbReference>
<keyword evidence="1" id="KW-0732">Signal</keyword>
<reference evidence="4" key="5">
    <citation type="submission" date="2025-09" db="UniProtKB">
        <authorList>
            <consortium name="Ensembl"/>
        </authorList>
    </citation>
    <scope>IDENTIFICATION</scope>
</reference>
<dbReference type="Proteomes" id="UP000314986">
    <property type="component" value="Unassembled WGS sequence"/>
</dbReference>
<protein>
    <recommendedName>
        <fullName evidence="3">UMOD/GP2/OIT3-like D8C domain-containing protein</fullName>
    </recommendedName>
</protein>
<name>A0A4W3HQ26_CALMI</name>
<accession>A0A4W3HQ26</accession>
<evidence type="ECO:0000259" key="3">
    <source>
        <dbReference type="Pfam" id="PF23283"/>
    </source>
</evidence>
<evidence type="ECO:0000256" key="1">
    <source>
        <dbReference type="ARBA" id="ARBA00022729"/>
    </source>
</evidence>
<evidence type="ECO:0000256" key="2">
    <source>
        <dbReference type="ARBA" id="ARBA00023157"/>
    </source>
</evidence>
<evidence type="ECO:0000313" key="4">
    <source>
        <dbReference type="Ensembl" id="ENSCMIP00000018221.1"/>
    </source>
</evidence>
<proteinExistence type="predicted"/>
<evidence type="ECO:0000313" key="5">
    <source>
        <dbReference type="Proteomes" id="UP000314986"/>
    </source>
</evidence>
<feature type="domain" description="UMOD/GP2/OIT3-like D8C" evidence="3">
    <location>
        <begin position="84"/>
        <end position="167"/>
    </location>
</feature>
<sequence length="214" mass="24551">MNLSVFLWLVQDVKVQVTAQQQREFGNEKLSHSVTDPCDWDVYIDLNDPWRKDIPANVLPGLDASFKSDYKMDGHWFRFGESTETKMQSRCAPLLHCGTRRPVWLNVSHPTLKTREVQHYACVPGLTRDDCCQETLPIKIRLCEDPEDGEHFYVYKLPATPFDAAYCTGKWNVGTCLGTLPEGQRGLFPALCEQRRELPVCLPPGIYPATWKQY</sequence>
<dbReference type="InterPro" id="IPR057774">
    <property type="entry name" value="D8C_UMOD/GP2/OIT3-like"/>
</dbReference>
<reference evidence="5" key="1">
    <citation type="journal article" date="2006" name="Science">
        <title>Ancient noncoding elements conserved in the human genome.</title>
        <authorList>
            <person name="Venkatesh B."/>
            <person name="Kirkness E.F."/>
            <person name="Loh Y.H."/>
            <person name="Halpern A.L."/>
            <person name="Lee A.P."/>
            <person name="Johnson J."/>
            <person name="Dandona N."/>
            <person name="Viswanathan L.D."/>
            <person name="Tay A."/>
            <person name="Venter J.C."/>
            <person name="Strausberg R.L."/>
            <person name="Brenner S."/>
        </authorList>
    </citation>
    <scope>NUCLEOTIDE SEQUENCE [LARGE SCALE GENOMIC DNA]</scope>
</reference>
<dbReference type="InParanoid" id="A0A4W3HQ26"/>
<keyword evidence="5" id="KW-1185">Reference proteome</keyword>
<reference evidence="5" key="3">
    <citation type="journal article" date="2014" name="Nature">
        <title>Elephant shark genome provides unique insights into gnathostome evolution.</title>
        <authorList>
            <consortium name="International Elephant Shark Genome Sequencing Consortium"/>
            <person name="Venkatesh B."/>
            <person name="Lee A.P."/>
            <person name="Ravi V."/>
            <person name="Maurya A.K."/>
            <person name="Lian M.M."/>
            <person name="Swann J.B."/>
            <person name="Ohta Y."/>
            <person name="Flajnik M.F."/>
            <person name="Sutoh Y."/>
            <person name="Kasahara M."/>
            <person name="Hoon S."/>
            <person name="Gangu V."/>
            <person name="Roy S.W."/>
            <person name="Irimia M."/>
            <person name="Korzh V."/>
            <person name="Kondrychyn I."/>
            <person name="Lim Z.W."/>
            <person name="Tay B.H."/>
            <person name="Tohari S."/>
            <person name="Kong K.W."/>
            <person name="Ho S."/>
            <person name="Lorente-Galdos B."/>
            <person name="Quilez J."/>
            <person name="Marques-Bonet T."/>
            <person name="Raney B.J."/>
            <person name="Ingham P.W."/>
            <person name="Tay A."/>
            <person name="Hillier L.W."/>
            <person name="Minx P."/>
            <person name="Boehm T."/>
            <person name="Wilson R.K."/>
            <person name="Brenner S."/>
            <person name="Warren W.C."/>
        </authorList>
    </citation>
    <scope>NUCLEOTIDE SEQUENCE [LARGE SCALE GENOMIC DNA]</scope>
</reference>
<reference evidence="5" key="2">
    <citation type="journal article" date="2007" name="PLoS Biol.">
        <title>Survey sequencing and comparative analysis of the elephant shark (Callorhinchus milii) genome.</title>
        <authorList>
            <person name="Venkatesh B."/>
            <person name="Kirkness E.F."/>
            <person name="Loh Y.H."/>
            <person name="Halpern A.L."/>
            <person name="Lee A.P."/>
            <person name="Johnson J."/>
            <person name="Dandona N."/>
            <person name="Viswanathan L.D."/>
            <person name="Tay A."/>
            <person name="Venter J.C."/>
            <person name="Strausberg R.L."/>
            <person name="Brenner S."/>
        </authorList>
    </citation>
    <scope>NUCLEOTIDE SEQUENCE [LARGE SCALE GENOMIC DNA]</scope>
</reference>
<dbReference type="Pfam" id="PF23283">
    <property type="entry name" value="D8C_UMOD"/>
    <property type="match status" value="1"/>
</dbReference>
<reference evidence="4" key="4">
    <citation type="submission" date="2025-08" db="UniProtKB">
        <authorList>
            <consortium name="Ensembl"/>
        </authorList>
    </citation>
    <scope>IDENTIFICATION</scope>
</reference>
<keyword evidence="2" id="KW-1015">Disulfide bond</keyword>